<dbReference type="EMBL" id="QICS01000019">
    <property type="protein sequence ID" value="PXV85110.1"/>
    <property type="molecule type" value="Genomic_DNA"/>
</dbReference>
<dbReference type="Proteomes" id="UP000216411">
    <property type="component" value="Unassembled WGS sequence"/>
</dbReference>
<sequence length="75" mass="8670">MTLEQAKGQDEGIPNFKVFASKCCDSCTSEDYCPSYCDMLSKAEKMHYEKIVQSYAKHDGDLVKVSNYIKRYKDR</sequence>
<evidence type="ECO:0000313" key="2">
    <source>
        <dbReference type="EMBL" id="RDY30172.1"/>
    </source>
</evidence>
<organism evidence="2 3">
    <name type="scientific">Lachnotalea glycerini</name>
    <dbReference type="NCBI Taxonomy" id="1763509"/>
    <lineage>
        <taxon>Bacteria</taxon>
        <taxon>Bacillati</taxon>
        <taxon>Bacillota</taxon>
        <taxon>Clostridia</taxon>
        <taxon>Lachnospirales</taxon>
        <taxon>Lachnospiraceae</taxon>
        <taxon>Lachnotalea</taxon>
    </lineage>
</organism>
<dbReference type="EMBL" id="NOKA02000046">
    <property type="protein sequence ID" value="RDY30172.1"/>
    <property type="molecule type" value="Genomic_DNA"/>
</dbReference>
<accession>A0A255IQB8</accession>
<proteinExistence type="predicted"/>
<keyword evidence="3" id="KW-1185">Reference proteome</keyword>
<evidence type="ECO:0000313" key="4">
    <source>
        <dbReference type="Proteomes" id="UP000247523"/>
    </source>
</evidence>
<dbReference type="AlphaFoldDB" id="A0A255IQB8"/>
<reference evidence="2 3" key="1">
    <citation type="journal article" date="2017" name="Genome Announc.">
        <title>Draft Genome Sequence of a Sporulating and Motile Strain of Lachnotalea glycerini Isolated from Water in Quebec City, Canada.</title>
        <authorList>
            <person name="Maheux A.F."/>
            <person name="Boudreau D.K."/>
            <person name="Berube E."/>
            <person name="Boissinot M."/>
            <person name="Raymond F."/>
            <person name="Brodeur S."/>
            <person name="Corbeil J."/>
            <person name="Isabel S."/>
            <person name="Omar R.F."/>
            <person name="Bergeron M.G."/>
        </authorList>
    </citation>
    <scope>NUCLEOTIDE SEQUENCE [LARGE SCALE GENOMIC DNA]</scope>
    <source>
        <strain evidence="2 3">CCRI-19302</strain>
    </source>
</reference>
<gene>
    <name evidence="1" type="ORF">C8E03_11934</name>
    <name evidence="2" type="ORF">CG710_016175</name>
</gene>
<evidence type="ECO:0000313" key="1">
    <source>
        <dbReference type="EMBL" id="PXV85110.1"/>
    </source>
</evidence>
<reference evidence="1 4" key="2">
    <citation type="submission" date="2018-05" db="EMBL/GenBank/DDBJ databases">
        <title>Genomic Encyclopedia of Type Strains, Phase IV (KMG-IV): sequencing the most valuable type-strain genomes for metagenomic binning, comparative biology and taxonomic classification.</title>
        <authorList>
            <person name="Goeker M."/>
        </authorList>
    </citation>
    <scope>NUCLEOTIDE SEQUENCE [LARGE SCALE GENOMIC DNA]</scope>
    <source>
        <strain evidence="1 4">DSM 28816</strain>
    </source>
</reference>
<dbReference type="Proteomes" id="UP000247523">
    <property type="component" value="Unassembled WGS sequence"/>
</dbReference>
<reference evidence="2" key="3">
    <citation type="submission" date="2018-07" db="EMBL/GenBank/DDBJ databases">
        <authorList>
            <person name="Quirk P.G."/>
            <person name="Krulwich T.A."/>
        </authorList>
    </citation>
    <scope>NUCLEOTIDE SEQUENCE</scope>
    <source>
        <strain evidence="2">CCRI-19302</strain>
    </source>
</reference>
<comment type="caution">
    <text evidence="2">The sequence shown here is derived from an EMBL/GenBank/DDBJ whole genome shotgun (WGS) entry which is preliminary data.</text>
</comment>
<dbReference type="RefSeq" id="WP_094375899.1">
    <property type="nucleotide sequence ID" value="NZ_NOKA02000046.1"/>
</dbReference>
<evidence type="ECO:0000313" key="3">
    <source>
        <dbReference type="Proteomes" id="UP000216411"/>
    </source>
</evidence>
<name>A0A255IQB8_9FIRM</name>
<protein>
    <submittedName>
        <fullName evidence="2">Uncharacterized protein</fullName>
    </submittedName>
</protein>